<evidence type="ECO:0000256" key="1">
    <source>
        <dbReference type="SAM" id="SignalP"/>
    </source>
</evidence>
<name>A0A1T2YGJ8_PSEFL</name>
<accession>A0A1T2YGJ8</accession>
<evidence type="ECO:0000313" key="3">
    <source>
        <dbReference type="Proteomes" id="UP000190965"/>
    </source>
</evidence>
<evidence type="ECO:0000313" key="2">
    <source>
        <dbReference type="EMBL" id="OPA91245.1"/>
    </source>
</evidence>
<feature type="signal peptide" evidence="1">
    <location>
        <begin position="1"/>
        <end position="24"/>
    </location>
</feature>
<dbReference type="Proteomes" id="UP000190965">
    <property type="component" value="Unassembled WGS sequence"/>
</dbReference>
<sequence length="221" mass="23349">MSKKWIAGVLASVGMLMSSLSAVAADTLFKNYVYGAPLANYENADGYYDCSEDVGGVAFCIDDVDFIGHKFTAALAFSSAKLISVTLVSPYDSDLHTTAIGSLAKTFKLSLLSDDRSQLDIVQATAVARSRDELSAKVSNFEGAATTNGGSITYTFFEGVDKDKKFSTVTSQLAALPDNVRAADLMVTGEGGEAVVLIKFSLPKLEANKVAAALKKPVEAF</sequence>
<dbReference type="OrthoDB" id="6892761at2"/>
<gene>
    <name evidence="2" type="ORF">BFW87_19765</name>
</gene>
<comment type="caution">
    <text evidence="2">The sequence shown here is derived from an EMBL/GenBank/DDBJ whole genome shotgun (WGS) entry which is preliminary data.</text>
</comment>
<feature type="chain" id="PRO_5013340943" evidence="1">
    <location>
        <begin position="25"/>
        <end position="221"/>
    </location>
</feature>
<keyword evidence="1" id="KW-0732">Signal</keyword>
<reference evidence="2 3" key="1">
    <citation type="submission" date="2016-12" db="EMBL/GenBank/DDBJ databases">
        <title>Draft genome sequences of seven strains of Pseudomonas fluorescens that produce 4-formylaminooxyvinylglycine.</title>
        <authorList>
            <person name="Okrent R.A."/>
            <person name="Manning V.A."/>
            <person name="Trippe K.M."/>
        </authorList>
    </citation>
    <scope>NUCLEOTIDE SEQUENCE [LARGE SCALE GENOMIC DNA]</scope>
    <source>
        <strain evidence="2 3">P5A</strain>
    </source>
</reference>
<dbReference type="EMBL" id="MSDF01000025">
    <property type="protein sequence ID" value="OPA91245.1"/>
    <property type="molecule type" value="Genomic_DNA"/>
</dbReference>
<dbReference type="AlphaFoldDB" id="A0A1T2YGJ8"/>
<dbReference type="RefSeq" id="WP_078741411.1">
    <property type="nucleotide sequence ID" value="NZ_MSDF01000025.1"/>
</dbReference>
<protein>
    <submittedName>
        <fullName evidence="2">Uncharacterized protein</fullName>
    </submittedName>
</protein>
<organism evidence="2 3">
    <name type="scientific">Pseudomonas fluorescens</name>
    <dbReference type="NCBI Taxonomy" id="294"/>
    <lineage>
        <taxon>Bacteria</taxon>
        <taxon>Pseudomonadati</taxon>
        <taxon>Pseudomonadota</taxon>
        <taxon>Gammaproteobacteria</taxon>
        <taxon>Pseudomonadales</taxon>
        <taxon>Pseudomonadaceae</taxon>
        <taxon>Pseudomonas</taxon>
    </lineage>
</organism>
<proteinExistence type="predicted"/>